<dbReference type="EMBL" id="FQUL01000001">
    <property type="protein sequence ID" value="SHE27162.1"/>
    <property type="molecule type" value="Genomic_DNA"/>
</dbReference>
<dbReference type="Pfam" id="PF12679">
    <property type="entry name" value="ABC2_membrane_2"/>
    <property type="match status" value="1"/>
</dbReference>
<evidence type="ECO:0000313" key="3">
    <source>
        <dbReference type="Proteomes" id="UP000184295"/>
    </source>
</evidence>
<name>A0A1M4S4M0_9ACTN</name>
<accession>A0A1M4S4M0</accession>
<proteinExistence type="predicted"/>
<keyword evidence="1" id="KW-1133">Transmembrane helix</keyword>
<feature type="transmembrane region" description="Helical" evidence="1">
    <location>
        <begin position="57"/>
        <end position="80"/>
    </location>
</feature>
<feature type="transmembrane region" description="Helical" evidence="1">
    <location>
        <begin position="159"/>
        <end position="180"/>
    </location>
</feature>
<keyword evidence="1" id="KW-0812">Transmembrane</keyword>
<dbReference type="PANTHER" id="PTHR37305:SF1">
    <property type="entry name" value="MEMBRANE PROTEIN"/>
    <property type="match status" value="1"/>
</dbReference>
<dbReference type="PANTHER" id="PTHR37305">
    <property type="entry name" value="INTEGRAL MEMBRANE PROTEIN-RELATED"/>
    <property type="match status" value="1"/>
</dbReference>
<dbReference type="STRING" id="1121881.SAMN02745225_00031"/>
<evidence type="ECO:0000313" key="2">
    <source>
        <dbReference type="EMBL" id="SHE27162.1"/>
    </source>
</evidence>
<keyword evidence="1" id="KW-0472">Membrane</keyword>
<dbReference type="RefSeq" id="WP_072787552.1">
    <property type="nucleotide sequence ID" value="NZ_FQUL01000001.1"/>
</dbReference>
<dbReference type="OrthoDB" id="3217553at2"/>
<evidence type="ECO:0000256" key="1">
    <source>
        <dbReference type="SAM" id="Phobius"/>
    </source>
</evidence>
<dbReference type="Proteomes" id="UP000184295">
    <property type="component" value="Unassembled WGS sequence"/>
</dbReference>
<dbReference type="GO" id="GO:0005886">
    <property type="term" value="C:plasma membrane"/>
    <property type="evidence" value="ECO:0007669"/>
    <property type="project" value="UniProtKB-SubCell"/>
</dbReference>
<organism evidence="2 3">
    <name type="scientific">Ferrithrix thermotolerans DSM 19514</name>
    <dbReference type="NCBI Taxonomy" id="1121881"/>
    <lineage>
        <taxon>Bacteria</taxon>
        <taxon>Bacillati</taxon>
        <taxon>Actinomycetota</taxon>
        <taxon>Acidimicrobiia</taxon>
        <taxon>Acidimicrobiales</taxon>
        <taxon>Acidimicrobiaceae</taxon>
        <taxon>Ferrithrix</taxon>
    </lineage>
</organism>
<dbReference type="GO" id="GO:0140359">
    <property type="term" value="F:ABC-type transporter activity"/>
    <property type="evidence" value="ECO:0007669"/>
    <property type="project" value="InterPro"/>
</dbReference>
<feature type="transmembrane region" description="Helical" evidence="1">
    <location>
        <begin position="16"/>
        <end position="37"/>
    </location>
</feature>
<protein>
    <submittedName>
        <fullName evidence="2">ABC-2 type transport system permease protein</fullName>
    </submittedName>
</protein>
<feature type="transmembrane region" description="Helical" evidence="1">
    <location>
        <begin position="114"/>
        <end position="139"/>
    </location>
</feature>
<sequence>MLVDELKRTFRRPRNLVVLGLIALVPVLLGVVVKTLGHSGGNGGGPPFFSQLTQNPVFLSLVALTTMETFLIPLAVSLIAGDSFSGDASSGALRYLLVAPAGRGRLLLVKVLSALLYTVVAVLLIAVVGGVTGAVLFPIGPIVTLSGTTVTNLGGVGLTLEAALLVAVSMFSIVGVGVFVSTLTDSSAAASAVAVAVAVVSEILGQIPQLVHIRPILPSTYWGSFVDLFRSPQVLHNVKLDLLEQVVWLLAALSAAWFNFRGKDIFS</sequence>
<gene>
    <name evidence="2" type="ORF">SAMN02745225_00031</name>
</gene>
<keyword evidence="3" id="KW-1185">Reference proteome</keyword>
<reference evidence="3" key="1">
    <citation type="submission" date="2016-11" db="EMBL/GenBank/DDBJ databases">
        <authorList>
            <person name="Varghese N."/>
            <person name="Submissions S."/>
        </authorList>
    </citation>
    <scope>NUCLEOTIDE SEQUENCE [LARGE SCALE GENOMIC DNA]</scope>
    <source>
        <strain evidence="3">DSM 19514</strain>
    </source>
</reference>
<dbReference type="AlphaFoldDB" id="A0A1M4S4M0"/>